<dbReference type="Proteomes" id="UP000593566">
    <property type="component" value="Unassembled WGS sequence"/>
</dbReference>
<comment type="caution">
    <text evidence="3">The sequence shown here is derived from an EMBL/GenBank/DDBJ whole genome shotgun (WGS) entry which is preliminary data.</text>
</comment>
<feature type="transmembrane region" description="Helical" evidence="2">
    <location>
        <begin position="688"/>
        <end position="710"/>
    </location>
</feature>
<organism evidence="3 4">
    <name type="scientific">Letharia lupina</name>
    <dbReference type="NCBI Taxonomy" id="560253"/>
    <lineage>
        <taxon>Eukaryota</taxon>
        <taxon>Fungi</taxon>
        <taxon>Dikarya</taxon>
        <taxon>Ascomycota</taxon>
        <taxon>Pezizomycotina</taxon>
        <taxon>Lecanoromycetes</taxon>
        <taxon>OSLEUM clade</taxon>
        <taxon>Lecanoromycetidae</taxon>
        <taxon>Lecanorales</taxon>
        <taxon>Lecanorineae</taxon>
        <taxon>Parmeliaceae</taxon>
        <taxon>Letharia</taxon>
    </lineage>
</organism>
<sequence>MSPISSTHSSTETDPDYKPEIQLRSPTKNEDSVNCHPWNTRGRRLFPQRRPSLPTSISRNVNAKPGSPPFETSPPSDHSPINHQEYDSNTSSPDSVDSATTVKVRMSPSPDRPFPETDSRVGEVARVCRPCLAGSLPGSCSAGPPIIPYKSSNNSLETSLSAPLYTDTPARGNLQWTSMAQFHKSGHRLRPRTLSQLPNGEQMTRDSDKSQDALVRTTDTFKGNLPIEIVPCKWSQSPGITPYPELLPMEAHQDWGREEDPYVVAKDLSRPNVPAVKIATWDCTVKLSTVATVTGNGRLHIHHLALLSVIMPREELYAEKVSLSFVVTNALRNDHKSSLGPGQSSLLFKEDVSQPGFFPREGAELVIVRDSCDLEKPLNLYFAFTYPSPCHFGMASLPTFRPKEGRSLSEVVFIAEPLPPLSMRTFIRDPLSSWKLCHHPASQVTCYERIDLPRLYPAGFQDDIQMRIIELESVRFLALGESTLSSVVWKLDITVHELPEEQLECRISFFLEVGAATALVSLVSHGWVPRYFIVDGRIATEKVGGCWKNKEGHITIFKQAHMGPGPIMIETYWQGPPKNEERDGNSTDNSPLPRVADRKVLGGRLTCQANKLVLLNHVEERIRQYGPDNGTYTLLPTMDAGYMILLKRASKPSEHTVLRSDAEVKTDHGRGLSHIANDVKGEAAPKRLLQAMLPSLLVLLLLVPGFLLFVGHVRKGNNHNERTSWRETSRDGERPQTVIDWVGLDALQPDVAATDKSIGVAKCEGWRDWVDYGSGWKGCIP</sequence>
<gene>
    <name evidence="3" type="ORF">HO133_002290</name>
</gene>
<feature type="compositionally biased region" description="Polar residues" evidence="1">
    <location>
        <begin position="73"/>
        <end position="101"/>
    </location>
</feature>
<feature type="region of interest" description="Disordered" evidence="1">
    <location>
        <begin position="573"/>
        <end position="595"/>
    </location>
</feature>
<evidence type="ECO:0000313" key="3">
    <source>
        <dbReference type="EMBL" id="KAF6221434.1"/>
    </source>
</evidence>
<proteinExistence type="predicted"/>
<accession>A0A8H6FB89</accession>
<keyword evidence="2" id="KW-1133">Transmembrane helix</keyword>
<feature type="region of interest" description="Disordered" evidence="1">
    <location>
        <begin position="185"/>
        <end position="211"/>
    </location>
</feature>
<keyword evidence="4" id="KW-1185">Reference proteome</keyword>
<feature type="compositionally biased region" description="Basic and acidic residues" evidence="1">
    <location>
        <begin position="15"/>
        <end position="33"/>
    </location>
</feature>
<keyword evidence="2" id="KW-0812">Transmembrane</keyword>
<name>A0A8H6FB89_9LECA</name>
<dbReference type="RefSeq" id="XP_037150869.1">
    <property type="nucleotide sequence ID" value="XM_037293216.1"/>
</dbReference>
<keyword evidence="2" id="KW-0472">Membrane</keyword>
<dbReference type="EMBL" id="JACCJB010000014">
    <property type="protein sequence ID" value="KAF6221434.1"/>
    <property type="molecule type" value="Genomic_DNA"/>
</dbReference>
<evidence type="ECO:0000313" key="4">
    <source>
        <dbReference type="Proteomes" id="UP000593566"/>
    </source>
</evidence>
<dbReference type="AlphaFoldDB" id="A0A8H6FB89"/>
<evidence type="ECO:0000256" key="1">
    <source>
        <dbReference type="SAM" id="MobiDB-lite"/>
    </source>
</evidence>
<feature type="region of interest" description="Disordered" evidence="1">
    <location>
        <begin position="1"/>
        <end position="118"/>
    </location>
</feature>
<protein>
    <submittedName>
        <fullName evidence="3">Uncharacterized protein</fullName>
    </submittedName>
</protein>
<dbReference type="GeneID" id="59330703"/>
<feature type="compositionally biased region" description="Polar residues" evidence="1">
    <location>
        <begin position="1"/>
        <end position="12"/>
    </location>
</feature>
<feature type="compositionally biased region" description="Polar residues" evidence="1">
    <location>
        <begin position="193"/>
        <end position="202"/>
    </location>
</feature>
<evidence type="ECO:0000256" key="2">
    <source>
        <dbReference type="SAM" id="Phobius"/>
    </source>
</evidence>
<reference evidence="3 4" key="1">
    <citation type="journal article" date="2020" name="Genomics">
        <title>Complete, high-quality genomes from long-read metagenomic sequencing of two wolf lichen thalli reveals enigmatic genome architecture.</title>
        <authorList>
            <person name="McKenzie S.K."/>
            <person name="Walston R.F."/>
            <person name="Allen J.L."/>
        </authorList>
    </citation>
    <scope>NUCLEOTIDE SEQUENCE [LARGE SCALE GENOMIC DNA]</scope>
    <source>
        <strain evidence="3">WasteWater1</strain>
    </source>
</reference>